<evidence type="ECO:0000313" key="1">
    <source>
        <dbReference type="EMBL" id="CAG8594924.1"/>
    </source>
</evidence>
<dbReference type="Proteomes" id="UP000789702">
    <property type="component" value="Unassembled WGS sequence"/>
</dbReference>
<proteinExistence type="predicted"/>
<name>A0ACA9MIK5_9GLOM</name>
<keyword evidence="2" id="KW-1185">Reference proteome</keyword>
<reference evidence="1" key="1">
    <citation type="submission" date="2021-06" db="EMBL/GenBank/DDBJ databases">
        <authorList>
            <person name="Kallberg Y."/>
            <person name="Tangrot J."/>
            <person name="Rosling A."/>
        </authorList>
    </citation>
    <scope>NUCLEOTIDE SEQUENCE</scope>
    <source>
        <strain evidence="1">IL203A</strain>
    </source>
</reference>
<gene>
    <name evidence="1" type="ORF">DHETER_LOCUS7009</name>
</gene>
<sequence>MQTEENTEEEHIPTRISSKIAKVNKETSKQKHILNDDCAENTDIPLEESVAQP</sequence>
<dbReference type="EMBL" id="CAJVPU010009444">
    <property type="protein sequence ID" value="CAG8594924.1"/>
    <property type="molecule type" value="Genomic_DNA"/>
</dbReference>
<protein>
    <submittedName>
        <fullName evidence="1">459_t:CDS:1</fullName>
    </submittedName>
</protein>
<feature type="non-terminal residue" evidence="1">
    <location>
        <position position="53"/>
    </location>
</feature>
<organism evidence="1 2">
    <name type="scientific">Dentiscutata heterogama</name>
    <dbReference type="NCBI Taxonomy" id="1316150"/>
    <lineage>
        <taxon>Eukaryota</taxon>
        <taxon>Fungi</taxon>
        <taxon>Fungi incertae sedis</taxon>
        <taxon>Mucoromycota</taxon>
        <taxon>Glomeromycotina</taxon>
        <taxon>Glomeromycetes</taxon>
        <taxon>Diversisporales</taxon>
        <taxon>Gigasporaceae</taxon>
        <taxon>Dentiscutata</taxon>
    </lineage>
</organism>
<comment type="caution">
    <text evidence="1">The sequence shown here is derived from an EMBL/GenBank/DDBJ whole genome shotgun (WGS) entry which is preliminary data.</text>
</comment>
<evidence type="ECO:0000313" key="2">
    <source>
        <dbReference type="Proteomes" id="UP000789702"/>
    </source>
</evidence>
<accession>A0ACA9MIK5</accession>